<reference evidence="1 2" key="1">
    <citation type="submission" date="2019-07" db="EMBL/GenBank/DDBJ databases">
        <authorList>
            <person name="Kim J."/>
        </authorList>
    </citation>
    <scope>NUCLEOTIDE SEQUENCE [LARGE SCALE GENOMIC DNA]</scope>
    <source>
        <strain evidence="1 2">N4</strain>
    </source>
</reference>
<evidence type="ECO:0008006" key="3">
    <source>
        <dbReference type="Google" id="ProtNLM"/>
    </source>
</evidence>
<protein>
    <recommendedName>
        <fullName evidence="3">DUF1579 domain-containing protein</fullName>
    </recommendedName>
</protein>
<dbReference type="EMBL" id="VNJK01000001">
    <property type="protein sequence ID" value="TVX94578.1"/>
    <property type="molecule type" value="Genomic_DNA"/>
</dbReference>
<sequence length="152" mass="16791">METGAYTAPTPNPDMQSLNRLVGSWKVSGGVEGIVTYRWMEGGFFLIQDVQLKQYGQDVKGIEIIGHVQSFGEEPSKDIKSRYYDSMGNTLDYVYEIDGDTLMIWGGEKGSPAYFKGEFNTDGNVNSGRWVYPDGGGYESTMTRIETGAGPE</sequence>
<dbReference type="AlphaFoldDB" id="A0A559J3W1"/>
<keyword evidence="2" id="KW-1185">Reference proteome</keyword>
<proteinExistence type="predicted"/>
<evidence type="ECO:0000313" key="2">
    <source>
        <dbReference type="Proteomes" id="UP000318102"/>
    </source>
</evidence>
<name>A0A559J3W1_9BACL</name>
<comment type="caution">
    <text evidence="1">The sequence shown here is derived from an EMBL/GenBank/DDBJ whole genome shotgun (WGS) entry which is preliminary data.</text>
</comment>
<organism evidence="1 2">
    <name type="scientific">Paenibacillus agilis</name>
    <dbReference type="NCBI Taxonomy" id="3020863"/>
    <lineage>
        <taxon>Bacteria</taxon>
        <taxon>Bacillati</taxon>
        <taxon>Bacillota</taxon>
        <taxon>Bacilli</taxon>
        <taxon>Bacillales</taxon>
        <taxon>Paenibacillaceae</taxon>
        <taxon>Paenibacillus</taxon>
    </lineage>
</organism>
<accession>A0A559J3W1</accession>
<dbReference type="OrthoDB" id="8481162at2"/>
<evidence type="ECO:0000313" key="1">
    <source>
        <dbReference type="EMBL" id="TVX94578.1"/>
    </source>
</evidence>
<dbReference type="Proteomes" id="UP000318102">
    <property type="component" value="Unassembled WGS sequence"/>
</dbReference>
<gene>
    <name evidence="1" type="ORF">FPZ44_04815</name>
</gene>